<feature type="non-terminal residue" evidence="2">
    <location>
        <position position="92"/>
    </location>
</feature>
<dbReference type="EMBL" id="KK122572">
    <property type="protein sequence ID" value="KFM83006.1"/>
    <property type="molecule type" value="Genomic_DNA"/>
</dbReference>
<organism evidence="2 3">
    <name type="scientific">Stegodyphus mimosarum</name>
    <name type="common">African social velvet spider</name>
    <dbReference type="NCBI Taxonomy" id="407821"/>
    <lineage>
        <taxon>Eukaryota</taxon>
        <taxon>Metazoa</taxon>
        <taxon>Ecdysozoa</taxon>
        <taxon>Arthropoda</taxon>
        <taxon>Chelicerata</taxon>
        <taxon>Arachnida</taxon>
        <taxon>Araneae</taxon>
        <taxon>Araneomorphae</taxon>
        <taxon>Entelegynae</taxon>
        <taxon>Eresoidea</taxon>
        <taxon>Eresidae</taxon>
        <taxon>Stegodyphus</taxon>
    </lineage>
</organism>
<dbReference type="AlphaFoldDB" id="A0A087V067"/>
<gene>
    <name evidence="2" type="ORF">X975_13794</name>
</gene>
<dbReference type="InterPro" id="IPR005302">
    <property type="entry name" value="MoCF_Sase_C"/>
</dbReference>
<accession>A0A087V067</accession>
<dbReference type="Proteomes" id="UP000054359">
    <property type="component" value="Unassembled WGS sequence"/>
</dbReference>
<keyword evidence="3" id="KW-1185">Reference proteome</keyword>
<dbReference type="GO" id="GO:0030151">
    <property type="term" value="F:molybdenum ion binding"/>
    <property type="evidence" value="ECO:0007669"/>
    <property type="project" value="InterPro"/>
</dbReference>
<evidence type="ECO:0000313" key="2">
    <source>
        <dbReference type="EMBL" id="KFM83006.1"/>
    </source>
</evidence>
<dbReference type="PROSITE" id="PS51340">
    <property type="entry name" value="MOSC"/>
    <property type="match status" value="1"/>
</dbReference>
<feature type="domain" description="MOSC" evidence="1">
    <location>
        <begin position="4"/>
        <end position="92"/>
    </location>
</feature>
<reference evidence="2 3" key="1">
    <citation type="submission" date="2013-11" db="EMBL/GenBank/DDBJ databases">
        <title>Genome sequencing of Stegodyphus mimosarum.</title>
        <authorList>
            <person name="Bechsgaard J."/>
        </authorList>
    </citation>
    <scope>NUCLEOTIDE SEQUENCE [LARGE SCALE GENOMIC DNA]</scope>
</reference>
<dbReference type="GO" id="GO:0030170">
    <property type="term" value="F:pyridoxal phosphate binding"/>
    <property type="evidence" value="ECO:0007669"/>
    <property type="project" value="InterPro"/>
</dbReference>
<sequence length="92" mass="10554">MPDVRLVRYFPSLPPKKYLGKNSLVGQMKKDHPIGLQSDTAIHLVSQASIDDLNSRLDEDNKVSVLNFRPNILVEECGAFDEDSWKYMKFEN</sequence>
<evidence type="ECO:0000313" key="3">
    <source>
        <dbReference type="Proteomes" id="UP000054359"/>
    </source>
</evidence>
<dbReference type="STRING" id="407821.A0A087V067"/>
<dbReference type="Pfam" id="PF03473">
    <property type="entry name" value="MOSC"/>
    <property type="match status" value="1"/>
</dbReference>
<dbReference type="GO" id="GO:0003824">
    <property type="term" value="F:catalytic activity"/>
    <property type="evidence" value="ECO:0007669"/>
    <property type="project" value="InterPro"/>
</dbReference>
<evidence type="ECO:0000259" key="1">
    <source>
        <dbReference type="PROSITE" id="PS51340"/>
    </source>
</evidence>
<dbReference type="OrthoDB" id="6479793at2759"/>
<proteinExistence type="predicted"/>
<name>A0A087V067_STEMI</name>
<protein>
    <submittedName>
        <fullName evidence="2">MOSC domain-containing protein 1, mitochondrial</fullName>
    </submittedName>
</protein>